<feature type="compositionally biased region" description="Low complexity" evidence="9">
    <location>
        <begin position="1"/>
        <end position="28"/>
    </location>
</feature>
<comment type="catalytic activity">
    <reaction evidence="1 8">
        <text>dTDP-alpha-D-glucose = dTDP-4-dehydro-6-deoxy-alpha-D-glucose + H2O</text>
        <dbReference type="Rhea" id="RHEA:17221"/>
        <dbReference type="ChEBI" id="CHEBI:15377"/>
        <dbReference type="ChEBI" id="CHEBI:57477"/>
        <dbReference type="ChEBI" id="CHEBI:57649"/>
        <dbReference type="EC" id="4.2.1.46"/>
    </reaction>
</comment>
<evidence type="ECO:0000256" key="3">
    <source>
        <dbReference type="ARBA" id="ARBA00008178"/>
    </source>
</evidence>
<comment type="similarity">
    <text evidence="3 8">Belongs to the NAD(P)-dependent epimerase/dehydratase family. dTDP-glucose dehydratase subfamily.</text>
</comment>
<dbReference type="InterPro" id="IPR005888">
    <property type="entry name" value="dTDP_Gluc_deHydtase"/>
</dbReference>
<accession>D3Y166</accession>
<dbReference type="CDD" id="cd05246">
    <property type="entry name" value="dTDP_GD_SDR_e"/>
    <property type="match status" value="1"/>
</dbReference>
<sequence>MMSLAPDRPAPAASPASVAPSTAPVCSPTRSDRKAEPVAMTTHLLVTGGAGFIGSRYVRALLGPDGPPDVVVTVLDALTYAGNPANLSVVRDHPRFRFVQGDICDAAVVDRVMADQDQVVHFAAESHVDRSLLDASAFVQTNVHGTQTLLDAARRHGVAPFVQVSTDEVYGSIEHGSWTEDEPLRPSSPYSASKASAELLALAHHVSHGLDVRVTRCSNNYGPHQFPEKLIPRFITLLMDGHRVPLYGDGLHVREWLHVDDHVRGIEAVRTRGRTGRVYNIGGGAALSNKELVGLLLEACGADWSSVEQVEDRKGHDRRYSVDSTRIQRELDFVPTTGLADGLAATVAWYRAHRSWWEPLLTAGSLPA</sequence>
<gene>
    <name evidence="11" type="primary">strE</name>
</gene>
<comment type="cofactor">
    <cofactor evidence="2 8">
        <name>NAD(+)</name>
        <dbReference type="ChEBI" id="CHEBI:57540"/>
    </cofactor>
</comment>
<dbReference type="EC" id="4.2.1.46" evidence="4 8"/>
<keyword evidence="6" id="KW-0520">NAD</keyword>
<dbReference type="Gene3D" id="3.90.25.10">
    <property type="entry name" value="UDP-galactose 4-epimerase, domain 1"/>
    <property type="match status" value="1"/>
</dbReference>
<evidence type="ECO:0000256" key="5">
    <source>
        <dbReference type="ARBA" id="ARBA00016977"/>
    </source>
</evidence>
<feature type="region of interest" description="Disordered" evidence="9">
    <location>
        <begin position="1"/>
        <end position="34"/>
    </location>
</feature>
<evidence type="ECO:0000256" key="2">
    <source>
        <dbReference type="ARBA" id="ARBA00001911"/>
    </source>
</evidence>
<dbReference type="AlphaFoldDB" id="D3Y166"/>
<evidence type="ECO:0000256" key="8">
    <source>
        <dbReference type="RuleBase" id="RU004473"/>
    </source>
</evidence>
<dbReference type="InterPro" id="IPR016040">
    <property type="entry name" value="NAD(P)-bd_dom"/>
</dbReference>
<feature type="domain" description="NAD(P)-binding" evidence="10">
    <location>
        <begin position="45"/>
        <end position="344"/>
    </location>
</feature>
<dbReference type="EMBL" id="GU384160">
    <property type="protein sequence ID" value="ADC52830.1"/>
    <property type="molecule type" value="Genomic_DNA"/>
</dbReference>
<keyword evidence="7 8" id="KW-0456">Lyase</keyword>
<dbReference type="PANTHER" id="PTHR43000">
    <property type="entry name" value="DTDP-D-GLUCOSE 4,6-DEHYDRATASE-RELATED"/>
    <property type="match status" value="1"/>
</dbReference>
<dbReference type="Pfam" id="PF16363">
    <property type="entry name" value="GDP_Man_Dehyd"/>
    <property type="match status" value="1"/>
</dbReference>
<dbReference type="Gene3D" id="3.40.50.720">
    <property type="entry name" value="NAD(P)-binding Rossmann-like Domain"/>
    <property type="match status" value="1"/>
</dbReference>
<evidence type="ECO:0000256" key="1">
    <source>
        <dbReference type="ARBA" id="ARBA00001539"/>
    </source>
</evidence>
<evidence type="ECO:0000313" key="11">
    <source>
        <dbReference type="EMBL" id="ADC52830.1"/>
    </source>
</evidence>
<name>D3Y166_STRPT</name>
<dbReference type="GO" id="GO:0009225">
    <property type="term" value="P:nucleotide-sugar metabolic process"/>
    <property type="evidence" value="ECO:0007669"/>
    <property type="project" value="InterPro"/>
</dbReference>
<protein>
    <recommendedName>
        <fullName evidence="5 8">dTDP-glucose 4,6-dehydratase</fullName>
        <ecNumber evidence="4 8">4.2.1.46</ecNumber>
    </recommendedName>
</protein>
<dbReference type="GO" id="GO:0008460">
    <property type="term" value="F:dTDP-glucose 4,6-dehydratase activity"/>
    <property type="evidence" value="ECO:0007669"/>
    <property type="project" value="UniProtKB-EC"/>
</dbReference>
<proteinExistence type="inferred from homology"/>
<evidence type="ECO:0000256" key="4">
    <source>
        <dbReference type="ARBA" id="ARBA00011990"/>
    </source>
</evidence>
<evidence type="ECO:0000256" key="7">
    <source>
        <dbReference type="ARBA" id="ARBA00023239"/>
    </source>
</evidence>
<reference evidence="11" key="1">
    <citation type="journal article" date="2010" name="Environ. Microbiol.">
        <title>Coevolution of antibiotic production and counter-resistance in soil bacteria.</title>
        <authorList>
            <person name="Laskaris P."/>
            <person name="Tolba S."/>
            <person name="Calvo-Bado L."/>
            <person name="Wellington L."/>
        </authorList>
    </citation>
    <scope>NUCLEOTIDE SEQUENCE</scope>
    <source>
        <strain evidence="11">CR50</strain>
    </source>
</reference>
<organism evidence="11">
    <name type="scientific">Streptomyces platensis</name>
    <dbReference type="NCBI Taxonomy" id="58346"/>
    <lineage>
        <taxon>Bacteria</taxon>
        <taxon>Bacillati</taxon>
        <taxon>Actinomycetota</taxon>
        <taxon>Actinomycetes</taxon>
        <taxon>Kitasatosporales</taxon>
        <taxon>Streptomycetaceae</taxon>
        <taxon>Streptomyces</taxon>
    </lineage>
</organism>
<evidence type="ECO:0000259" key="10">
    <source>
        <dbReference type="Pfam" id="PF16363"/>
    </source>
</evidence>
<evidence type="ECO:0000256" key="6">
    <source>
        <dbReference type="ARBA" id="ARBA00023027"/>
    </source>
</evidence>
<dbReference type="InterPro" id="IPR036291">
    <property type="entry name" value="NAD(P)-bd_dom_sf"/>
</dbReference>
<dbReference type="NCBIfam" id="TIGR01181">
    <property type="entry name" value="dTDP_gluc_dehyt"/>
    <property type="match status" value="1"/>
</dbReference>
<dbReference type="SUPFAM" id="SSF51735">
    <property type="entry name" value="NAD(P)-binding Rossmann-fold domains"/>
    <property type="match status" value="1"/>
</dbReference>
<evidence type="ECO:0000256" key="9">
    <source>
        <dbReference type="SAM" id="MobiDB-lite"/>
    </source>
</evidence>